<name>A0A2K1K2U3_PHYPA</name>
<dbReference type="Gramene" id="Pp3c9_11410V3.1">
    <property type="protein sequence ID" value="Pp3c9_11410V3.1"/>
    <property type="gene ID" value="Pp3c9_11410"/>
</dbReference>
<reference evidence="1 3" key="2">
    <citation type="journal article" date="2018" name="Plant J.">
        <title>The Physcomitrella patens chromosome-scale assembly reveals moss genome structure and evolution.</title>
        <authorList>
            <person name="Lang D."/>
            <person name="Ullrich K.K."/>
            <person name="Murat F."/>
            <person name="Fuchs J."/>
            <person name="Jenkins J."/>
            <person name="Haas F.B."/>
            <person name="Piednoel M."/>
            <person name="Gundlach H."/>
            <person name="Van Bel M."/>
            <person name="Meyberg R."/>
            <person name="Vives C."/>
            <person name="Morata J."/>
            <person name="Symeonidi A."/>
            <person name="Hiss M."/>
            <person name="Muchero W."/>
            <person name="Kamisugi Y."/>
            <person name="Saleh O."/>
            <person name="Blanc G."/>
            <person name="Decker E.L."/>
            <person name="van Gessel N."/>
            <person name="Grimwood J."/>
            <person name="Hayes R.D."/>
            <person name="Graham S.W."/>
            <person name="Gunter L.E."/>
            <person name="McDaniel S.F."/>
            <person name="Hoernstein S.N.W."/>
            <person name="Larsson A."/>
            <person name="Li F.W."/>
            <person name="Perroud P.F."/>
            <person name="Phillips J."/>
            <person name="Ranjan P."/>
            <person name="Rokshar D.S."/>
            <person name="Rothfels C.J."/>
            <person name="Schneider L."/>
            <person name="Shu S."/>
            <person name="Stevenson D.W."/>
            <person name="Thummler F."/>
            <person name="Tillich M."/>
            <person name="Villarreal Aguilar J.C."/>
            <person name="Widiez T."/>
            <person name="Wong G.K."/>
            <person name="Wymore A."/>
            <person name="Zhang Y."/>
            <person name="Zimmer A.D."/>
            <person name="Quatrano R.S."/>
            <person name="Mayer K.F.X."/>
            <person name="Goodstein D."/>
            <person name="Casacuberta J.M."/>
            <person name="Vandepoele K."/>
            <person name="Reski R."/>
            <person name="Cuming A.C."/>
            <person name="Tuskan G.A."/>
            <person name="Maumus F."/>
            <person name="Salse J."/>
            <person name="Schmutz J."/>
            <person name="Rensing S.A."/>
        </authorList>
    </citation>
    <scope>NUCLEOTIDE SEQUENCE [LARGE SCALE GENOMIC DNA]</scope>
    <source>
        <strain evidence="2 3">cv. Gransden 2004</strain>
    </source>
</reference>
<dbReference type="EnsemblPlants" id="Pp3c9_11410V3.1">
    <property type="protein sequence ID" value="Pp3c9_11410V3.1"/>
    <property type="gene ID" value="Pp3c9_11410"/>
</dbReference>
<protein>
    <submittedName>
        <fullName evidence="1 2">Uncharacterized protein</fullName>
    </submittedName>
</protein>
<sequence length="164" mass="17735">MRIGFALSKGMPFMACNVHWKQPPRLLSSDKGTCSNLHGVLDIRIFVPCYALTPKPAPKPPLGARLALAPTLMFSTLPTVYSAFEDEWVKVTLDPSSPAGGRLAILTSPPRQTSSGPTTTLLKYLMTSTFSSATLHIEDLRPEELSNYPIGEICGAADEEARCA</sequence>
<proteinExistence type="predicted"/>
<dbReference type="EMBL" id="ABEU02000009">
    <property type="protein sequence ID" value="PNR48101.1"/>
    <property type="molecule type" value="Genomic_DNA"/>
</dbReference>
<evidence type="ECO:0000313" key="2">
    <source>
        <dbReference type="EnsemblPlants" id="Pp3c9_11410V3.1"/>
    </source>
</evidence>
<evidence type="ECO:0000313" key="1">
    <source>
        <dbReference type="EMBL" id="PNR48101.1"/>
    </source>
</evidence>
<keyword evidence="3" id="KW-1185">Reference proteome</keyword>
<reference evidence="1 3" key="1">
    <citation type="journal article" date="2008" name="Science">
        <title>The Physcomitrella genome reveals evolutionary insights into the conquest of land by plants.</title>
        <authorList>
            <person name="Rensing S."/>
            <person name="Lang D."/>
            <person name="Zimmer A."/>
            <person name="Terry A."/>
            <person name="Salamov A."/>
            <person name="Shapiro H."/>
            <person name="Nishiyama T."/>
            <person name="Perroud P.-F."/>
            <person name="Lindquist E."/>
            <person name="Kamisugi Y."/>
            <person name="Tanahashi T."/>
            <person name="Sakakibara K."/>
            <person name="Fujita T."/>
            <person name="Oishi K."/>
            <person name="Shin-I T."/>
            <person name="Kuroki Y."/>
            <person name="Toyoda A."/>
            <person name="Suzuki Y."/>
            <person name="Hashimoto A."/>
            <person name="Yamaguchi K."/>
            <person name="Sugano A."/>
            <person name="Kohara Y."/>
            <person name="Fujiyama A."/>
            <person name="Anterola A."/>
            <person name="Aoki S."/>
            <person name="Ashton N."/>
            <person name="Barbazuk W.B."/>
            <person name="Barker E."/>
            <person name="Bennetzen J."/>
            <person name="Bezanilla M."/>
            <person name="Blankenship R."/>
            <person name="Cho S.H."/>
            <person name="Dutcher S."/>
            <person name="Estelle M."/>
            <person name="Fawcett J.A."/>
            <person name="Gundlach H."/>
            <person name="Hanada K."/>
            <person name="Heyl A."/>
            <person name="Hicks K.A."/>
            <person name="Hugh J."/>
            <person name="Lohr M."/>
            <person name="Mayer K."/>
            <person name="Melkozernov A."/>
            <person name="Murata T."/>
            <person name="Nelson D."/>
            <person name="Pils B."/>
            <person name="Prigge M."/>
            <person name="Reiss B."/>
            <person name="Renner T."/>
            <person name="Rombauts S."/>
            <person name="Rushton P."/>
            <person name="Sanderfoot A."/>
            <person name="Schween G."/>
            <person name="Shiu S.-H."/>
            <person name="Stueber K."/>
            <person name="Theodoulou F.L."/>
            <person name="Tu H."/>
            <person name="Van de Peer Y."/>
            <person name="Verrier P.J."/>
            <person name="Waters E."/>
            <person name="Wood A."/>
            <person name="Yang L."/>
            <person name="Cove D."/>
            <person name="Cuming A."/>
            <person name="Hasebe M."/>
            <person name="Lucas S."/>
            <person name="Mishler D.B."/>
            <person name="Reski R."/>
            <person name="Grigoriev I."/>
            <person name="Quatrano R.S."/>
            <person name="Boore J.L."/>
        </authorList>
    </citation>
    <scope>NUCLEOTIDE SEQUENCE [LARGE SCALE GENOMIC DNA]</scope>
    <source>
        <strain evidence="2 3">cv. Gransden 2004</strain>
    </source>
</reference>
<reference evidence="2" key="3">
    <citation type="submission" date="2020-12" db="UniProtKB">
        <authorList>
            <consortium name="EnsemblPlants"/>
        </authorList>
    </citation>
    <scope>IDENTIFICATION</scope>
</reference>
<gene>
    <name evidence="1" type="ORF">PHYPA_012574</name>
</gene>
<organism evidence="1">
    <name type="scientific">Physcomitrium patens</name>
    <name type="common">Spreading-leaved earth moss</name>
    <name type="synonym">Physcomitrella patens</name>
    <dbReference type="NCBI Taxonomy" id="3218"/>
    <lineage>
        <taxon>Eukaryota</taxon>
        <taxon>Viridiplantae</taxon>
        <taxon>Streptophyta</taxon>
        <taxon>Embryophyta</taxon>
        <taxon>Bryophyta</taxon>
        <taxon>Bryophytina</taxon>
        <taxon>Bryopsida</taxon>
        <taxon>Funariidae</taxon>
        <taxon>Funariales</taxon>
        <taxon>Funariaceae</taxon>
        <taxon>Physcomitrium</taxon>
    </lineage>
</organism>
<dbReference type="Proteomes" id="UP000006727">
    <property type="component" value="Chromosome 9"/>
</dbReference>
<accession>A0A2K1K2U3</accession>
<dbReference type="AlphaFoldDB" id="A0A2K1K2U3"/>
<evidence type="ECO:0000313" key="3">
    <source>
        <dbReference type="Proteomes" id="UP000006727"/>
    </source>
</evidence>
<dbReference type="InParanoid" id="A0A2K1K2U3"/>